<evidence type="ECO:0000313" key="4">
    <source>
        <dbReference type="Proteomes" id="UP000799537"/>
    </source>
</evidence>
<dbReference type="GO" id="GO:0030866">
    <property type="term" value="P:cortical actin cytoskeleton organization"/>
    <property type="evidence" value="ECO:0007669"/>
    <property type="project" value="TreeGrafter"/>
</dbReference>
<dbReference type="Proteomes" id="UP000799537">
    <property type="component" value="Unassembled WGS sequence"/>
</dbReference>
<dbReference type="OrthoDB" id="5419460at2759"/>
<dbReference type="GO" id="GO:0032185">
    <property type="term" value="P:septin cytoskeleton organization"/>
    <property type="evidence" value="ECO:0007669"/>
    <property type="project" value="TreeGrafter"/>
</dbReference>
<feature type="region of interest" description="Disordered" evidence="1">
    <location>
        <begin position="222"/>
        <end position="254"/>
    </location>
</feature>
<keyword evidence="4" id="KW-1185">Reference proteome</keyword>
<feature type="transmembrane region" description="Helical" evidence="2">
    <location>
        <begin position="192"/>
        <end position="215"/>
    </location>
</feature>
<dbReference type="Pfam" id="PF06687">
    <property type="entry name" value="SUR7"/>
    <property type="match status" value="1"/>
</dbReference>
<feature type="compositionally biased region" description="Basic and acidic residues" evidence="1">
    <location>
        <begin position="243"/>
        <end position="254"/>
    </location>
</feature>
<evidence type="ECO:0000256" key="2">
    <source>
        <dbReference type="SAM" id="Phobius"/>
    </source>
</evidence>
<protein>
    <recommendedName>
        <fullName evidence="5">SUR7-domain-containing protein</fullName>
    </recommendedName>
</protein>
<name>A0A6A6C7L7_ZASCE</name>
<proteinExistence type="predicted"/>
<organism evidence="3 4">
    <name type="scientific">Zasmidium cellare ATCC 36951</name>
    <dbReference type="NCBI Taxonomy" id="1080233"/>
    <lineage>
        <taxon>Eukaryota</taxon>
        <taxon>Fungi</taxon>
        <taxon>Dikarya</taxon>
        <taxon>Ascomycota</taxon>
        <taxon>Pezizomycotina</taxon>
        <taxon>Dothideomycetes</taxon>
        <taxon>Dothideomycetidae</taxon>
        <taxon>Mycosphaerellales</taxon>
        <taxon>Mycosphaerellaceae</taxon>
        <taxon>Zasmidium</taxon>
    </lineage>
</organism>
<dbReference type="PANTHER" id="PTHR36414">
    <property type="entry name" value="PROTEIN SUR7"/>
    <property type="match status" value="1"/>
</dbReference>
<evidence type="ECO:0000313" key="3">
    <source>
        <dbReference type="EMBL" id="KAF2163035.1"/>
    </source>
</evidence>
<feature type="transmembrane region" description="Helical" evidence="2">
    <location>
        <begin position="7"/>
        <end position="31"/>
    </location>
</feature>
<feature type="transmembrane region" description="Helical" evidence="2">
    <location>
        <begin position="148"/>
        <end position="172"/>
    </location>
</feature>
<dbReference type="GO" id="GO:0006897">
    <property type="term" value="P:endocytosis"/>
    <property type="evidence" value="ECO:0007669"/>
    <property type="project" value="TreeGrafter"/>
</dbReference>
<keyword evidence="2" id="KW-0812">Transmembrane</keyword>
<accession>A0A6A6C7L7</accession>
<sequence length="254" mass="28083">MAIARPLLGLAAILLLAGGIVMEFFIVLSGLDTTPVNQVYFLEASTNGITNANTRYRNPARWTYLDICGVGANGRNTDCTPTTAALPFDVPRNFGTTSGVPDRFVNDSSYYFYMSRFAWVFYLIALFFAVVAIFISLFALFARLGAYLTGFVTFLALFFQTLAAALMTAWVVRGRAGFRDNGNDAKIGVKAMAFTWSTWACFFLATIFFCVGGTVSRNNSTQKSSYFGRKRSTRSRGSFVDSSSERRGVKDDYE</sequence>
<keyword evidence="2" id="KW-1133">Transmembrane helix</keyword>
<dbReference type="GO" id="GO:0045121">
    <property type="term" value="C:membrane raft"/>
    <property type="evidence" value="ECO:0007669"/>
    <property type="project" value="TreeGrafter"/>
</dbReference>
<dbReference type="GO" id="GO:0005938">
    <property type="term" value="C:cell cortex"/>
    <property type="evidence" value="ECO:0007669"/>
    <property type="project" value="TreeGrafter"/>
</dbReference>
<dbReference type="AlphaFoldDB" id="A0A6A6C7L7"/>
<evidence type="ECO:0008006" key="5">
    <source>
        <dbReference type="Google" id="ProtNLM"/>
    </source>
</evidence>
<dbReference type="PANTHER" id="PTHR36414:SF1">
    <property type="entry name" value="PROTEIN SUR7"/>
    <property type="match status" value="1"/>
</dbReference>
<gene>
    <name evidence="3" type="ORF">M409DRAFT_26481</name>
</gene>
<feature type="transmembrane region" description="Helical" evidence="2">
    <location>
        <begin position="119"/>
        <end position="141"/>
    </location>
</feature>
<dbReference type="EMBL" id="ML993610">
    <property type="protein sequence ID" value="KAF2163035.1"/>
    <property type="molecule type" value="Genomic_DNA"/>
</dbReference>
<evidence type="ECO:0000256" key="1">
    <source>
        <dbReference type="SAM" id="MobiDB-lite"/>
    </source>
</evidence>
<dbReference type="GeneID" id="54561403"/>
<dbReference type="RefSeq" id="XP_033663924.1">
    <property type="nucleotide sequence ID" value="XM_033808131.1"/>
</dbReference>
<keyword evidence="2" id="KW-0472">Membrane</keyword>
<reference evidence="3" key="1">
    <citation type="journal article" date="2020" name="Stud. Mycol.">
        <title>101 Dothideomycetes genomes: a test case for predicting lifestyles and emergence of pathogens.</title>
        <authorList>
            <person name="Haridas S."/>
            <person name="Albert R."/>
            <person name="Binder M."/>
            <person name="Bloem J."/>
            <person name="Labutti K."/>
            <person name="Salamov A."/>
            <person name="Andreopoulos B."/>
            <person name="Baker S."/>
            <person name="Barry K."/>
            <person name="Bills G."/>
            <person name="Bluhm B."/>
            <person name="Cannon C."/>
            <person name="Castanera R."/>
            <person name="Culley D."/>
            <person name="Daum C."/>
            <person name="Ezra D."/>
            <person name="Gonzalez J."/>
            <person name="Henrissat B."/>
            <person name="Kuo A."/>
            <person name="Liang C."/>
            <person name="Lipzen A."/>
            <person name="Lutzoni F."/>
            <person name="Magnuson J."/>
            <person name="Mondo S."/>
            <person name="Nolan M."/>
            <person name="Ohm R."/>
            <person name="Pangilinan J."/>
            <person name="Park H.-J."/>
            <person name="Ramirez L."/>
            <person name="Alfaro M."/>
            <person name="Sun H."/>
            <person name="Tritt A."/>
            <person name="Yoshinaga Y."/>
            <person name="Zwiers L.-H."/>
            <person name="Turgeon B."/>
            <person name="Goodwin S."/>
            <person name="Spatafora J."/>
            <person name="Crous P."/>
            <person name="Grigoriev I."/>
        </authorList>
    </citation>
    <scope>NUCLEOTIDE SEQUENCE</scope>
    <source>
        <strain evidence="3">ATCC 36951</strain>
    </source>
</reference>
<dbReference type="GO" id="GO:0005886">
    <property type="term" value="C:plasma membrane"/>
    <property type="evidence" value="ECO:0007669"/>
    <property type="project" value="InterPro"/>
</dbReference>
<dbReference type="InterPro" id="IPR009571">
    <property type="entry name" value="SUR7/Rim9-like_fungi"/>
</dbReference>
<dbReference type="GO" id="GO:0031505">
    <property type="term" value="P:fungal-type cell wall organization"/>
    <property type="evidence" value="ECO:0007669"/>
    <property type="project" value="TreeGrafter"/>
</dbReference>